<evidence type="ECO:0000313" key="8">
    <source>
        <dbReference type="Proteomes" id="UP001330812"/>
    </source>
</evidence>
<dbReference type="PANTHER" id="PTHR23508">
    <property type="entry name" value="CARBOXYLIC ACID TRANSPORTER PROTEIN HOMOLOG"/>
    <property type="match status" value="1"/>
</dbReference>
<dbReference type="EMBL" id="CP142149">
    <property type="protein sequence ID" value="WSE27154.1"/>
    <property type="molecule type" value="Genomic_DNA"/>
</dbReference>
<sequence>MRYRALVLSFLAVLVDGFDTAALSFSIPSLAHEWHATAAAFTLAIVATNVGTVAGYLATGRLCARFGRRPVLLTGVGLFAAGTVLTAVALPSHSMALLALTRLVAGLGLGAVLPAAVSFAVEHFAPAYRSRVSVGVTLGLAAGATLGGFFGGKLITALGPTGVFWLAGAATVLVFVAMLVGLPPAVAVAVSPQGASVLRLFGTELRANTGWLWAYSFLVFASSYTLISWSPTLLTSYGFTRTQAPLGLAFVSLGGIIGGLVLIPVAARIGIMRALVVLPGLGVVFMLVAGLAHLSGAVLLLVLTVAGVGIIAGHIGQTALAVALYDLDARTTGVGWSAALGRLGSVAGPAGAGLLLALALSAGSILVIATVPALVAMGCALVLWRRNRVRAELRTAAAVDVVP</sequence>
<feature type="transmembrane region" description="Helical" evidence="5">
    <location>
        <begin position="163"/>
        <end position="190"/>
    </location>
</feature>
<keyword evidence="3 5" id="KW-1133">Transmembrane helix</keyword>
<protein>
    <submittedName>
        <fullName evidence="7">MFS transporter</fullName>
    </submittedName>
</protein>
<dbReference type="PANTHER" id="PTHR23508:SF10">
    <property type="entry name" value="CARBOXYLIC ACID TRANSPORTER PROTEIN HOMOLOG"/>
    <property type="match status" value="1"/>
</dbReference>
<gene>
    <name evidence="7" type="ORF">VSH64_30345</name>
</gene>
<dbReference type="InterPro" id="IPR005829">
    <property type="entry name" value="Sugar_transporter_CS"/>
</dbReference>
<evidence type="ECO:0000256" key="4">
    <source>
        <dbReference type="ARBA" id="ARBA00023136"/>
    </source>
</evidence>
<feature type="transmembrane region" description="Helical" evidence="5">
    <location>
        <begin position="132"/>
        <end position="151"/>
    </location>
</feature>
<organism evidence="7 8">
    <name type="scientific">Amycolatopsis rhabdoformis</name>
    <dbReference type="NCBI Taxonomy" id="1448059"/>
    <lineage>
        <taxon>Bacteria</taxon>
        <taxon>Bacillati</taxon>
        <taxon>Actinomycetota</taxon>
        <taxon>Actinomycetes</taxon>
        <taxon>Pseudonocardiales</taxon>
        <taxon>Pseudonocardiaceae</taxon>
        <taxon>Amycolatopsis</taxon>
    </lineage>
</organism>
<feature type="transmembrane region" description="Helical" evidence="5">
    <location>
        <begin position="298"/>
        <end position="327"/>
    </location>
</feature>
<dbReference type="InterPro" id="IPR036259">
    <property type="entry name" value="MFS_trans_sf"/>
</dbReference>
<dbReference type="RefSeq" id="WP_326566164.1">
    <property type="nucleotide sequence ID" value="NZ_CP142149.1"/>
</dbReference>
<feature type="transmembrane region" description="Helical" evidence="5">
    <location>
        <begin position="210"/>
        <end position="227"/>
    </location>
</feature>
<keyword evidence="8" id="KW-1185">Reference proteome</keyword>
<feature type="transmembrane region" description="Helical" evidence="5">
    <location>
        <begin position="339"/>
        <end position="359"/>
    </location>
</feature>
<evidence type="ECO:0000256" key="3">
    <source>
        <dbReference type="ARBA" id="ARBA00022989"/>
    </source>
</evidence>
<dbReference type="InterPro" id="IPR011701">
    <property type="entry name" value="MFS"/>
</dbReference>
<feature type="transmembrane region" description="Helical" evidence="5">
    <location>
        <begin position="365"/>
        <end position="384"/>
    </location>
</feature>
<accession>A0ABZ1I0H7</accession>
<evidence type="ECO:0000256" key="5">
    <source>
        <dbReference type="SAM" id="Phobius"/>
    </source>
</evidence>
<evidence type="ECO:0000256" key="2">
    <source>
        <dbReference type="ARBA" id="ARBA00022692"/>
    </source>
</evidence>
<feature type="domain" description="Major facilitator superfamily (MFS) profile" evidence="6">
    <location>
        <begin position="5"/>
        <end position="388"/>
    </location>
</feature>
<feature type="transmembrane region" description="Helical" evidence="5">
    <location>
        <begin position="247"/>
        <end position="267"/>
    </location>
</feature>
<dbReference type="PROSITE" id="PS00217">
    <property type="entry name" value="SUGAR_TRANSPORT_2"/>
    <property type="match status" value="1"/>
</dbReference>
<feature type="transmembrane region" description="Helical" evidence="5">
    <location>
        <begin position="71"/>
        <end position="90"/>
    </location>
</feature>
<evidence type="ECO:0000256" key="1">
    <source>
        <dbReference type="ARBA" id="ARBA00004651"/>
    </source>
</evidence>
<dbReference type="Pfam" id="PF07690">
    <property type="entry name" value="MFS_1"/>
    <property type="match status" value="1"/>
</dbReference>
<reference evidence="7 8" key="1">
    <citation type="journal article" date="2015" name="Int. J. Syst. Evol. Microbiol.">
        <title>Amycolatopsis rhabdoformis sp. nov., an actinomycete isolated from a tropical forest soil.</title>
        <authorList>
            <person name="Souza W.R."/>
            <person name="Silva R.E."/>
            <person name="Goodfellow M."/>
            <person name="Busarakam K."/>
            <person name="Figueiro F.S."/>
            <person name="Ferreira D."/>
            <person name="Rodrigues-Filho E."/>
            <person name="Moraes L.A.B."/>
            <person name="Zucchi T.D."/>
        </authorList>
    </citation>
    <scope>NUCLEOTIDE SEQUENCE [LARGE SCALE GENOMIC DNA]</scope>
    <source>
        <strain evidence="7 8">NCIMB 14900</strain>
    </source>
</reference>
<dbReference type="PROSITE" id="PS50850">
    <property type="entry name" value="MFS"/>
    <property type="match status" value="1"/>
</dbReference>
<keyword evidence="4 5" id="KW-0472">Membrane</keyword>
<feature type="transmembrane region" description="Helical" evidence="5">
    <location>
        <begin position="96"/>
        <end position="120"/>
    </location>
</feature>
<feature type="transmembrane region" description="Helical" evidence="5">
    <location>
        <begin position="34"/>
        <end position="59"/>
    </location>
</feature>
<name>A0ABZ1I0H7_9PSEU</name>
<comment type="subcellular location">
    <subcellularLocation>
        <location evidence="1">Cell membrane</location>
        <topology evidence="1">Multi-pass membrane protein</topology>
    </subcellularLocation>
</comment>
<keyword evidence="2 5" id="KW-0812">Transmembrane</keyword>
<proteinExistence type="predicted"/>
<dbReference type="SUPFAM" id="SSF103473">
    <property type="entry name" value="MFS general substrate transporter"/>
    <property type="match status" value="1"/>
</dbReference>
<dbReference type="Gene3D" id="1.20.1250.20">
    <property type="entry name" value="MFS general substrate transporter like domains"/>
    <property type="match status" value="1"/>
</dbReference>
<evidence type="ECO:0000313" key="7">
    <source>
        <dbReference type="EMBL" id="WSE27154.1"/>
    </source>
</evidence>
<evidence type="ECO:0000259" key="6">
    <source>
        <dbReference type="PROSITE" id="PS50850"/>
    </source>
</evidence>
<dbReference type="Proteomes" id="UP001330812">
    <property type="component" value="Chromosome"/>
</dbReference>
<dbReference type="InterPro" id="IPR020846">
    <property type="entry name" value="MFS_dom"/>
</dbReference>
<feature type="transmembrane region" description="Helical" evidence="5">
    <location>
        <begin position="274"/>
        <end position="292"/>
    </location>
</feature>